<evidence type="ECO:0000313" key="4">
    <source>
        <dbReference type="EMBL" id="CCH02317.1"/>
    </source>
</evidence>
<feature type="region of interest" description="Disordered" evidence="2">
    <location>
        <begin position="957"/>
        <end position="976"/>
    </location>
</feature>
<dbReference type="SUPFAM" id="SSF55545">
    <property type="entry name" value="beta-N-acetylhexosaminidase-like domain"/>
    <property type="match status" value="1"/>
</dbReference>
<dbReference type="PATRIC" id="fig|1166018.3.peg.1275"/>
<dbReference type="HOGENOM" id="CLU_004852_0_0_10"/>
<dbReference type="eggNOG" id="ENOG502Z7KK">
    <property type="taxonomic scope" value="Bacteria"/>
</dbReference>
<dbReference type="Gene3D" id="2.60.120.1620">
    <property type="match status" value="1"/>
</dbReference>
<proteinExistence type="predicted"/>
<evidence type="ECO:0000256" key="2">
    <source>
        <dbReference type="SAM" id="MobiDB-lite"/>
    </source>
</evidence>
<dbReference type="STRING" id="1166018.FAES_4318"/>
<dbReference type="InterPro" id="IPR031924">
    <property type="entry name" value="GH115"/>
</dbReference>
<keyword evidence="1" id="KW-0378">Hydrolase</keyword>
<dbReference type="AlphaFoldDB" id="I0KDW4"/>
<dbReference type="InterPro" id="IPR041437">
    <property type="entry name" value="GH115_C"/>
</dbReference>
<dbReference type="Gene3D" id="3.20.20.520">
    <property type="entry name" value="Glycosyl hydrolase family 115"/>
    <property type="match status" value="1"/>
</dbReference>
<evidence type="ECO:0000259" key="3">
    <source>
        <dbReference type="Pfam" id="PF17829"/>
    </source>
</evidence>
<evidence type="ECO:0000256" key="1">
    <source>
        <dbReference type="ARBA" id="ARBA00022801"/>
    </source>
</evidence>
<dbReference type="InterPro" id="IPR029018">
    <property type="entry name" value="Hex-like_dom2"/>
</dbReference>
<gene>
    <name evidence="4" type="ORF">FAES_4318</name>
</gene>
<dbReference type="EMBL" id="HE796683">
    <property type="protein sequence ID" value="CCH02317.1"/>
    <property type="molecule type" value="Genomic_DNA"/>
</dbReference>
<reference evidence="4 5" key="1">
    <citation type="journal article" date="2012" name="J. Bacteriol.">
        <title>Genome Sequence of Fibrella aestuarina BUZ 2T, a Filamentous Marine Bacterium.</title>
        <authorList>
            <person name="Filippini M."/>
            <person name="Qi W."/>
            <person name="Blom J."/>
            <person name="Goesmann A."/>
            <person name="Smits T.H."/>
            <person name="Bagheri H.C."/>
        </authorList>
    </citation>
    <scope>NUCLEOTIDE SEQUENCE [LARGE SCALE GENOMIC DNA]</scope>
    <source>
        <strain evidence="5">BUZ 2T</strain>
    </source>
</reference>
<dbReference type="Pfam" id="PF17829">
    <property type="entry name" value="GH115_C"/>
    <property type="match status" value="1"/>
</dbReference>
<dbReference type="GO" id="GO:0016787">
    <property type="term" value="F:hydrolase activity"/>
    <property type="evidence" value="ECO:0007669"/>
    <property type="project" value="UniProtKB-KW"/>
</dbReference>
<accession>I0KDW4</accession>
<feature type="domain" description="Gylcosyl hydrolase 115 C-terminal" evidence="3">
    <location>
        <begin position="792"/>
        <end position="961"/>
    </location>
</feature>
<dbReference type="KEGG" id="fae:FAES_4318"/>
<dbReference type="PANTHER" id="PTHR37842:SF2">
    <property type="entry name" value="GYLCOSYL HYDROLASE 115 C-TERMINAL DOMAIN-CONTAINING PROTEIN"/>
    <property type="match status" value="1"/>
</dbReference>
<name>I0KDW4_9BACT</name>
<dbReference type="Gene3D" id="1.20.58.2150">
    <property type="match status" value="1"/>
</dbReference>
<evidence type="ECO:0000313" key="5">
    <source>
        <dbReference type="Proteomes" id="UP000011058"/>
    </source>
</evidence>
<dbReference type="Gene3D" id="3.30.379.10">
    <property type="entry name" value="Chitobiase/beta-hexosaminidase domain 2-like"/>
    <property type="match status" value="1"/>
</dbReference>
<dbReference type="Proteomes" id="UP000011058">
    <property type="component" value="Chromosome"/>
</dbReference>
<organism evidence="4 5">
    <name type="scientific">Fibrella aestuarina BUZ 2</name>
    <dbReference type="NCBI Taxonomy" id="1166018"/>
    <lineage>
        <taxon>Bacteria</taxon>
        <taxon>Pseudomonadati</taxon>
        <taxon>Bacteroidota</taxon>
        <taxon>Cytophagia</taxon>
        <taxon>Cytophagales</taxon>
        <taxon>Spirosomataceae</taxon>
        <taxon>Fibrella</taxon>
    </lineage>
</organism>
<dbReference type="PANTHER" id="PTHR37842">
    <property type="match status" value="1"/>
</dbReference>
<sequence length="976" mass="109013">MNNVPMNHSTASCWHRRTLLLIVLLLGSATTFAIDPNRYVSGQNGKGRFALVANRKATPLVVSGSDFPGVLRALNNLKTDIGKVTHTEPALVMDKLSAKEVVLVGTLGKSPLIDGLIRANKLNVTDLAGKWETFVTQVVEKPMPGVDRALVIAGSDKRGTIYGLYDLSAQIGVSPWTWWADVPVAPQPTLYVLPGRHTQGTPAVKYRGIFINDEAPALSGWTKAKFGGFNHQFYEHVFELILRMKGNYLWPAMWGNAFYDDDPMNPKLADEYGVVIGTSHHEPLMRAHDEWRRYGKGPWNYSTNDSTLRAFWRSSVQRMGTNESILSVGMRGDGDAPMSRETATTLLETIVADQRKIIQDVTGKPASETPQSWALYKEVQDYYDKGMRVPDDVTLLLCDDNWGNIRKLPVMGAPRRKGGYGIYYHFDYVGGPRNYKWLNTNPIARTWEQMHLAYEHGVDQIWIVNVGDIKPMEFPIEFFLDYAWNPNNWPADKLPDYTRLWAERQFGTKHAAAIADVLTQYTRFNARRKPELLAPNTYTLTNYREAETVVNDYNQLLAEAERIGKDLPASYQDAYFQLVLHPVKACATVNELYVTAGRNRWYAEQGRAATNDLADRVKTLFEKDAQITRYYNDTLAGGKWSHMMDQTHIGYTYWQQPEKNKMPDVKTLDVPNTAELGVAIEGSTAWWPGGSTAEARLPVFDPYGAQSHYIELFNRGSVPVTYTATTTVPWLSLSAPKGTVDKETRLLVRVDWKQVPVGKQQVPITISGPNGPPVVVQAMVDKPAARPTLAKGFVESGGYVSIEAEHPSRTVATAATNWIRIPDIGRTASGMTSWPVTAPAIDKPGGASPRLEYAVFLADSGSVQVQTYLSPTLNFNDNKGLRYAISFDDEAPQLVDIHANETPRVWEQSVANNIRILTTRHRITKPGPHTLNYWLVDPAVVVQKLVIDRGGLKPSYLGPPESFRPETATLNESTGR</sequence>
<dbReference type="Pfam" id="PF15979">
    <property type="entry name" value="Glyco_hydro_115"/>
    <property type="match status" value="1"/>
</dbReference>
<protein>
    <recommendedName>
        <fullName evidence="3">Gylcosyl hydrolase 115 C-terminal domain-containing protein</fullName>
    </recommendedName>
</protein>
<dbReference type="InterPro" id="IPR042301">
    <property type="entry name" value="GH115_sf"/>
</dbReference>
<dbReference type="GO" id="GO:0005975">
    <property type="term" value="P:carbohydrate metabolic process"/>
    <property type="evidence" value="ECO:0007669"/>
    <property type="project" value="UniProtKB-ARBA"/>
</dbReference>
<keyword evidence="5" id="KW-1185">Reference proteome</keyword>